<evidence type="ECO:0000259" key="11">
    <source>
        <dbReference type="SMART" id="SM00382"/>
    </source>
</evidence>
<dbReference type="InterPro" id="IPR003959">
    <property type="entry name" value="ATPase_AAA_core"/>
</dbReference>
<dbReference type="Gene3D" id="3.40.50.300">
    <property type="entry name" value="P-loop containing nucleotide triphosphate hydrolases"/>
    <property type="match status" value="1"/>
</dbReference>
<evidence type="ECO:0000256" key="7">
    <source>
        <dbReference type="ARBA" id="ARBA00022840"/>
    </source>
</evidence>
<evidence type="ECO:0000256" key="8">
    <source>
        <dbReference type="ARBA" id="ARBA00023141"/>
    </source>
</evidence>
<evidence type="ECO:0000256" key="1">
    <source>
        <dbReference type="ARBA" id="ARBA00004664"/>
    </source>
</evidence>
<evidence type="ECO:0000256" key="10">
    <source>
        <dbReference type="PROSITE-ProRule" id="PRU00023"/>
    </source>
</evidence>
<evidence type="ECO:0000313" key="13">
    <source>
        <dbReference type="Proteomes" id="UP000317650"/>
    </source>
</evidence>
<dbReference type="SMART" id="SM00248">
    <property type="entry name" value="ANK"/>
    <property type="match status" value="4"/>
</dbReference>
<feature type="repeat" description="ANK" evidence="10">
    <location>
        <begin position="84"/>
        <end position="116"/>
    </location>
</feature>
<dbReference type="InterPro" id="IPR036770">
    <property type="entry name" value="Ankyrin_rpt-contain_sf"/>
</dbReference>
<dbReference type="InterPro" id="IPR000641">
    <property type="entry name" value="CbxX/CfxQ"/>
</dbReference>
<evidence type="ECO:0000256" key="2">
    <source>
        <dbReference type="ARBA" id="ARBA00010378"/>
    </source>
</evidence>
<dbReference type="GO" id="GO:0000162">
    <property type="term" value="P:L-tryptophan biosynthetic process"/>
    <property type="evidence" value="ECO:0007669"/>
    <property type="project" value="UniProtKB-UniPathway"/>
</dbReference>
<proteinExistence type="inferred from homology"/>
<keyword evidence="8" id="KW-0057">Aromatic amino acid biosynthesis</keyword>
<dbReference type="PROSITE" id="PS50297">
    <property type="entry name" value="ANK_REP_REGION"/>
    <property type="match status" value="3"/>
</dbReference>
<gene>
    <name evidence="12" type="ORF">C4D60_Mb10t15100</name>
</gene>
<dbReference type="InterPro" id="IPR001240">
    <property type="entry name" value="PRAI_dom"/>
</dbReference>
<keyword evidence="9" id="KW-0413">Isomerase</keyword>
<dbReference type="PROSITE" id="PS50088">
    <property type="entry name" value="ANK_REPEAT"/>
    <property type="match status" value="3"/>
</dbReference>
<keyword evidence="6" id="KW-0822">Tryptophan biosynthesis</keyword>
<keyword evidence="4" id="KW-0028">Amino-acid biosynthesis</keyword>
<dbReference type="Proteomes" id="UP000317650">
    <property type="component" value="Chromosome 10"/>
</dbReference>
<dbReference type="InterPro" id="IPR002110">
    <property type="entry name" value="Ankyrin_rpt"/>
</dbReference>
<dbReference type="InterPro" id="IPR027417">
    <property type="entry name" value="P-loop_NTPase"/>
</dbReference>
<dbReference type="GO" id="GO:0004640">
    <property type="term" value="F:phosphoribosylanthranilate isomerase activity"/>
    <property type="evidence" value="ECO:0007669"/>
    <property type="project" value="UniProtKB-EC"/>
</dbReference>
<dbReference type="SUPFAM" id="SSF51366">
    <property type="entry name" value="Ribulose-phoshate binding barrel"/>
    <property type="match status" value="1"/>
</dbReference>
<dbReference type="InterPro" id="IPR011060">
    <property type="entry name" value="RibuloseP-bd_barrel"/>
</dbReference>
<dbReference type="GO" id="GO:0016887">
    <property type="term" value="F:ATP hydrolysis activity"/>
    <property type="evidence" value="ECO:0007669"/>
    <property type="project" value="InterPro"/>
</dbReference>
<evidence type="ECO:0000256" key="6">
    <source>
        <dbReference type="ARBA" id="ARBA00022822"/>
    </source>
</evidence>
<feature type="repeat" description="ANK" evidence="10">
    <location>
        <begin position="127"/>
        <end position="163"/>
    </location>
</feature>
<comment type="caution">
    <text evidence="12">The sequence shown here is derived from an EMBL/GenBank/DDBJ whole genome shotgun (WGS) entry which is preliminary data.</text>
</comment>
<dbReference type="Pfam" id="PF00004">
    <property type="entry name" value="AAA"/>
    <property type="match status" value="1"/>
</dbReference>
<dbReference type="SMART" id="SM00382">
    <property type="entry name" value="AAA"/>
    <property type="match status" value="1"/>
</dbReference>
<protein>
    <recommendedName>
        <fullName evidence="3">phosphoribosylanthranilate isomerase</fullName>
        <ecNumber evidence="3">5.3.1.24</ecNumber>
    </recommendedName>
</protein>
<keyword evidence="5" id="KW-0547">Nucleotide-binding</keyword>
<dbReference type="CDD" id="cd00009">
    <property type="entry name" value="AAA"/>
    <property type="match status" value="1"/>
</dbReference>
<name>A0A4S8IXB9_MUSBA</name>
<evidence type="ECO:0000256" key="4">
    <source>
        <dbReference type="ARBA" id="ARBA00022605"/>
    </source>
</evidence>
<dbReference type="CDD" id="cd00405">
    <property type="entry name" value="PRAI"/>
    <property type="match status" value="1"/>
</dbReference>
<organism evidence="12 13">
    <name type="scientific">Musa balbisiana</name>
    <name type="common">Banana</name>
    <dbReference type="NCBI Taxonomy" id="52838"/>
    <lineage>
        <taxon>Eukaryota</taxon>
        <taxon>Viridiplantae</taxon>
        <taxon>Streptophyta</taxon>
        <taxon>Embryophyta</taxon>
        <taxon>Tracheophyta</taxon>
        <taxon>Spermatophyta</taxon>
        <taxon>Magnoliopsida</taxon>
        <taxon>Liliopsida</taxon>
        <taxon>Zingiberales</taxon>
        <taxon>Musaceae</taxon>
        <taxon>Musa</taxon>
    </lineage>
</organism>
<comment type="similarity">
    <text evidence="2">Belongs to the CbxX/CfxQ family.</text>
</comment>
<evidence type="ECO:0000256" key="5">
    <source>
        <dbReference type="ARBA" id="ARBA00022741"/>
    </source>
</evidence>
<dbReference type="Pfam" id="PF00697">
    <property type="entry name" value="PRAI"/>
    <property type="match status" value="2"/>
</dbReference>
<dbReference type="STRING" id="52838.A0A4S8IXB9"/>
<dbReference type="UniPathway" id="UPA00035">
    <property type="reaction ID" value="UER00042"/>
</dbReference>
<dbReference type="SUPFAM" id="SSF52540">
    <property type="entry name" value="P-loop containing nucleoside triphosphate hydrolases"/>
    <property type="match status" value="1"/>
</dbReference>
<feature type="repeat" description="ANK" evidence="10">
    <location>
        <begin position="47"/>
        <end position="69"/>
    </location>
</feature>
<dbReference type="HAMAP" id="MF_00135">
    <property type="entry name" value="PRAI"/>
    <property type="match status" value="1"/>
</dbReference>
<dbReference type="FunFam" id="3.40.50.300:FF:000216">
    <property type="entry name" value="Type VII secretion ATPase EccA"/>
    <property type="match status" value="1"/>
</dbReference>
<feature type="domain" description="AAA+ ATPase" evidence="11">
    <location>
        <begin position="252"/>
        <end position="391"/>
    </location>
</feature>
<reference evidence="12 13" key="1">
    <citation type="journal article" date="2019" name="Nat. Plants">
        <title>Genome sequencing of Musa balbisiana reveals subgenome evolution and function divergence in polyploid bananas.</title>
        <authorList>
            <person name="Yao X."/>
        </authorList>
    </citation>
    <scope>NUCLEOTIDE SEQUENCE [LARGE SCALE GENOMIC DNA]</scope>
    <source>
        <strain evidence="13">cv. DH-PKW</strain>
        <tissue evidence="12">Leaves</tissue>
    </source>
</reference>
<evidence type="ECO:0000313" key="12">
    <source>
        <dbReference type="EMBL" id="THU53503.1"/>
    </source>
</evidence>
<dbReference type="EC" id="5.3.1.24" evidence="3"/>
<accession>A0A4S8IXB9</accession>
<dbReference type="Gene3D" id="3.20.20.70">
    <property type="entry name" value="Aldolase class I"/>
    <property type="match status" value="2"/>
</dbReference>
<keyword evidence="13" id="KW-1185">Reference proteome</keyword>
<dbReference type="InterPro" id="IPR003593">
    <property type="entry name" value="AAA+_ATPase"/>
</dbReference>
<dbReference type="PRINTS" id="PR00819">
    <property type="entry name" value="CBXCFQXSUPER"/>
</dbReference>
<dbReference type="SUPFAM" id="SSF48403">
    <property type="entry name" value="Ankyrin repeat"/>
    <property type="match status" value="1"/>
</dbReference>
<evidence type="ECO:0000256" key="3">
    <source>
        <dbReference type="ARBA" id="ARBA00012572"/>
    </source>
</evidence>
<dbReference type="InterPro" id="IPR050773">
    <property type="entry name" value="CbxX/CfxQ_RuBisCO_ESX"/>
</dbReference>
<keyword evidence="7" id="KW-0067">ATP-binding</keyword>
<dbReference type="EMBL" id="PYDT01000008">
    <property type="protein sequence ID" value="THU53503.1"/>
    <property type="molecule type" value="Genomic_DNA"/>
</dbReference>
<sequence>MPGNHDQRSRSARAATIHGCAQSGDLLGLQRRLQENPSLLNARNAVMAQTPLHVAAGYNNTSIIKFLLEWKGPEKVELEAKNMYGETPLHMAAKNGCSESARLLLTHGASLEAKANASPLNSIALFNGMTPLHLAVWHALRAEDCITVSTLLDYNADCSVKDNEGMTPLSHLSEGAGNEKLQGLLCRHMEEQRKRKAIESCSEAKAKMAEFEAAISNVVGLQELKMQLHRWARGMLFDEKRRALGLSIAPRRPPHMAFLGNPGTGKTMVARVLGKLLHMIGILPTDNVTEVQRTDLVGEFVGHTGPKTRRKINEAEGGILFVDEAYRLIPMQKADDKDYGLEALEEIMSVMDSGKVVVIFAGYSEPMKRVIESNEGFRRRVTKYFYFDDFSTTELAQILHIKMNHQDQNSLLHGFNLHPSCSVEAVAKLIDRETTEKQRREMNGGLIDPLLANARENLDLRLDFDCSDTDGQSRSELLSISCLKTNCPGPVNAIECSSTEEGPKMIKPIVKMCGITSAKDAEMAANAGASLIGMIIWPNSKRSVSPKVAKEISKVARDCGAKPVGVFVDDDADTILRASDAAELDGKGFNWQGFQLPSMRSKYGWLLAGGLHADNVCEAVTTLMPDGVDVSSGICGSDGIQKDPSRISSFMNKVKSLSY</sequence>
<dbReference type="PANTHER" id="PTHR43392:SF2">
    <property type="entry name" value="AAA-TYPE ATPASE FAMILY PROTEIN _ ANKYRIN REPEAT FAMILY PROTEIN"/>
    <property type="match status" value="1"/>
</dbReference>
<dbReference type="InterPro" id="IPR013785">
    <property type="entry name" value="Aldolase_TIM"/>
</dbReference>
<dbReference type="GO" id="GO:0005524">
    <property type="term" value="F:ATP binding"/>
    <property type="evidence" value="ECO:0007669"/>
    <property type="project" value="UniProtKB-KW"/>
</dbReference>
<dbReference type="PANTHER" id="PTHR43392">
    <property type="entry name" value="AAA-TYPE ATPASE FAMILY PROTEIN / ANKYRIN REPEAT FAMILY PROTEIN"/>
    <property type="match status" value="1"/>
</dbReference>
<evidence type="ECO:0000256" key="9">
    <source>
        <dbReference type="ARBA" id="ARBA00023235"/>
    </source>
</evidence>
<dbReference type="AlphaFoldDB" id="A0A4S8IXB9"/>
<keyword evidence="10" id="KW-0040">ANK repeat</keyword>
<dbReference type="Pfam" id="PF00023">
    <property type="entry name" value="Ank"/>
    <property type="match status" value="1"/>
</dbReference>
<dbReference type="Gene3D" id="1.25.40.20">
    <property type="entry name" value="Ankyrin repeat-containing domain"/>
    <property type="match status" value="2"/>
</dbReference>
<comment type="pathway">
    <text evidence="1">Amino-acid biosynthesis; L-tryptophan biosynthesis; L-tryptophan from chorismate: step 3/5.</text>
</comment>
<dbReference type="Pfam" id="PF12796">
    <property type="entry name" value="Ank_2"/>
    <property type="match status" value="1"/>
</dbReference>